<evidence type="ECO:0000256" key="4">
    <source>
        <dbReference type="ARBA" id="ARBA00022475"/>
    </source>
</evidence>
<accession>A0A4V3RZ40</accession>
<dbReference type="GO" id="GO:0006935">
    <property type="term" value="P:chemotaxis"/>
    <property type="evidence" value="ECO:0007669"/>
    <property type="project" value="UniProtKB-KW"/>
</dbReference>
<dbReference type="AlphaFoldDB" id="A0A4V3RZ40"/>
<evidence type="ECO:0000256" key="9">
    <source>
        <dbReference type="ARBA" id="ARBA00023136"/>
    </source>
</evidence>
<evidence type="ECO:0000256" key="2">
    <source>
        <dbReference type="ARBA" id="ARBA00004162"/>
    </source>
</evidence>
<comment type="caution">
    <text evidence="12">The sequence shown here is derived from an EMBL/GenBank/DDBJ whole genome shotgun (WGS) entry which is preliminary data.</text>
</comment>
<dbReference type="GO" id="GO:0005886">
    <property type="term" value="C:plasma membrane"/>
    <property type="evidence" value="ECO:0007669"/>
    <property type="project" value="UniProtKB-SubCell"/>
</dbReference>
<dbReference type="EMBL" id="SRXV01000002">
    <property type="protein sequence ID" value="TGY92759.1"/>
    <property type="molecule type" value="Genomic_DNA"/>
</dbReference>
<keyword evidence="9 10" id="KW-0472">Membrane</keyword>
<dbReference type="GO" id="GO:0071973">
    <property type="term" value="P:bacterial-type flagellum-dependent cell motility"/>
    <property type="evidence" value="ECO:0007669"/>
    <property type="project" value="InterPro"/>
</dbReference>
<reference evidence="12 13" key="1">
    <citation type="journal article" date="2013" name="Int. J. Syst. Evol. Microbiol.">
        <title>Marinicauda pacifica gen. nov., sp. nov., a prosthecate alphaproteobacterium of the family Hyphomonadaceae isolated from deep seawater.</title>
        <authorList>
            <person name="Zhang X.Y."/>
            <person name="Li G.W."/>
            <person name="Wang C.S."/>
            <person name="Zhang Y.J."/>
            <person name="Xu X.W."/>
            <person name="Li H."/>
            <person name="Liu A."/>
            <person name="Liu C."/>
            <person name="Xie B.B."/>
            <person name="Qin Q.L."/>
            <person name="Xu Z."/>
            <person name="Chen X.L."/>
            <person name="Zhou B.C."/>
            <person name="Zhang Y.Z."/>
        </authorList>
    </citation>
    <scope>NUCLEOTIDE SEQUENCE [LARGE SCALE GENOMIC DNA]</scope>
    <source>
        <strain evidence="12 13">P-1 km-3</strain>
    </source>
</reference>
<keyword evidence="8 10" id="KW-1133">Transmembrane helix</keyword>
<keyword evidence="7 10" id="KW-0283">Flagellar rotation</keyword>
<organism evidence="12 13">
    <name type="scientific">Marinicauda pacifica</name>
    <dbReference type="NCBI Taxonomy" id="1133559"/>
    <lineage>
        <taxon>Bacteria</taxon>
        <taxon>Pseudomonadati</taxon>
        <taxon>Pseudomonadota</taxon>
        <taxon>Alphaproteobacteria</taxon>
        <taxon>Maricaulales</taxon>
        <taxon>Maricaulaceae</taxon>
        <taxon>Marinicauda</taxon>
    </lineage>
</organism>
<feature type="region of interest" description="Disordered" evidence="11">
    <location>
        <begin position="1"/>
        <end position="21"/>
    </location>
</feature>
<comment type="similarity">
    <text evidence="3 10">Belongs to the FliL family.</text>
</comment>
<keyword evidence="6 10" id="KW-0812">Transmembrane</keyword>
<evidence type="ECO:0000256" key="1">
    <source>
        <dbReference type="ARBA" id="ARBA00002254"/>
    </source>
</evidence>
<proteinExistence type="inferred from homology"/>
<evidence type="ECO:0000256" key="10">
    <source>
        <dbReference type="RuleBase" id="RU364125"/>
    </source>
</evidence>
<protein>
    <recommendedName>
        <fullName evidence="10">Flagellar protein FliL</fullName>
    </recommendedName>
</protein>
<comment type="subcellular location">
    <subcellularLocation>
        <location evidence="10">Cell inner membrane</location>
    </subcellularLocation>
    <subcellularLocation>
        <location evidence="2">Cell membrane</location>
        <topology evidence="2">Single-pass membrane protein</topology>
    </subcellularLocation>
</comment>
<dbReference type="InterPro" id="IPR005503">
    <property type="entry name" value="FliL"/>
</dbReference>
<keyword evidence="13" id="KW-1185">Reference proteome</keyword>
<keyword evidence="5 10" id="KW-0145">Chemotaxis</keyword>
<evidence type="ECO:0000256" key="7">
    <source>
        <dbReference type="ARBA" id="ARBA00022779"/>
    </source>
</evidence>
<dbReference type="OrthoDB" id="7304620at2"/>
<evidence type="ECO:0000313" key="12">
    <source>
        <dbReference type="EMBL" id="TGY92759.1"/>
    </source>
</evidence>
<evidence type="ECO:0000256" key="6">
    <source>
        <dbReference type="ARBA" id="ARBA00022692"/>
    </source>
</evidence>
<keyword evidence="4" id="KW-1003">Cell membrane</keyword>
<gene>
    <name evidence="12" type="ORF">E5162_06700</name>
</gene>
<dbReference type="Proteomes" id="UP000305451">
    <property type="component" value="Unassembled WGS sequence"/>
</dbReference>
<keyword evidence="10" id="KW-0997">Cell inner membrane</keyword>
<name>A0A4V3RZ40_9PROT</name>
<feature type="compositionally biased region" description="Acidic residues" evidence="11">
    <location>
        <begin position="1"/>
        <end position="18"/>
    </location>
</feature>
<evidence type="ECO:0000256" key="3">
    <source>
        <dbReference type="ARBA" id="ARBA00008281"/>
    </source>
</evidence>
<evidence type="ECO:0000256" key="8">
    <source>
        <dbReference type="ARBA" id="ARBA00022989"/>
    </source>
</evidence>
<comment type="function">
    <text evidence="1 10">Controls the rotational direction of flagella during chemotaxis.</text>
</comment>
<dbReference type="GO" id="GO:0009425">
    <property type="term" value="C:bacterial-type flagellum basal body"/>
    <property type="evidence" value="ECO:0007669"/>
    <property type="project" value="InterPro"/>
</dbReference>
<sequence length="190" mass="20309">MADENEVEEVDGEGAEGEEGGKKKPGLIKLVLFIGLPALILILGGVAGALFFLGGGEDEAQVAEGEHGEAGEGGAHASDAEQALAEAHAEYKTTYPDPMVVSINHGTGSSNQMVIGFTFVYAEEATAQLLEARHEEIVSSYQGFLRELRTEDLVGSGAFYRLRLELLRRVNLEIAPARVDDVLIEQLVVN</sequence>
<dbReference type="RefSeq" id="WP_135944232.1">
    <property type="nucleotide sequence ID" value="NZ_BMEI01000002.1"/>
</dbReference>
<dbReference type="Pfam" id="PF03748">
    <property type="entry name" value="FliL"/>
    <property type="match status" value="1"/>
</dbReference>
<evidence type="ECO:0000313" key="13">
    <source>
        <dbReference type="Proteomes" id="UP000305451"/>
    </source>
</evidence>
<feature type="transmembrane region" description="Helical" evidence="10">
    <location>
        <begin position="30"/>
        <end position="53"/>
    </location>
</feature>
<evidence type="ECO:0000256" key="5">
    <source>
        <dbReference type="ARBA" id="ARBA00022500"/>
    </source>
</evidence>
<evidence type="ECO:0000256" key="11">
    <source>
        <dbReference type="SAM" id="MobiDB-lite"/>
    </source>
</evidence>